<dbReference type="AlphaFoldDB" id="A0A5M6BU49"/>
<evidence type="ECO:0000256" key="6">
    <source>
        <dbReference type="ARBA" id="ARBA00023034"/>
    </source>
</evidence>
<comment type="similarity">
    <text evidence="2">Belongs to the COG1 family.</text>
</comment>
<keyword evidence="7" id="KW-0472">Membrane</keyword>
<dbReference type="PANTHER" id="PTHR31658">
    <property type="entry name" value="CONSERVED OLIGOMERIC GOLGI COMPLEX SUBUNIT 1"/>
    <property type="match status" value="1"/>
</dbReference>
<keyword evidence="5" id="KW-0653">Protein transport</keyword>
<comment type="subcellular location">
    <subcellularLocation>
        <location evidence="1">Golgi apparatus membrane</location>
        <topology evidence="1">Peripheral membrane protein</topology>
    </subcellularLocation>
</comment>
<keyword evidence="6" id="KW-0333">Golgi apparatus</keyword>
<sequence>MSSRSTPGRNSYPSLPTFNTGGPDPSSSSTRRSIRAPSFTPSFQTPDKHRPSVPDVFHRRDSDRSFVSQHRGSIAPSVVGTSTGTITGGAGRRSRRDRDVGSIGGPGGSQEDWASLEPDEVFKRLPVHEVKRVEAKMRSEALNKQSELRAMVGTRYRDLLTSATQITSLHSSSLRLSDSLREIAKSCTNPTDININVDGDAGSEPSETEDVVNLLPVAAHMKLLLDAPEALYSYLAHHAYLNAAFLWLITRVVKEGLSSMPEESSGPYLPLLQKQWETLLPFRGQIVLRATASLRSKEKLEPRVLSETLLAIVLLDNLPIPDALNLLLSQRTKALRDVLQHTAEASSSKTSLSPNANRKRSNSRIQAANATREAAHEREAIAGVLSDSIHCLLETVVAVQTVFEKRKINTPTGDSLLEEMIRLVQKGEGAPLIQNSTPVKQNSHQRRASRLASISLPLPKLSPSSIRPPVSTPSILQGLPSSQILLRHLPTSITGFTPFITPSPPPAISDKLKAWQSSSIELLKEAIPGWLTGLRNVADIWHVRELLNKLLSGGGDFEKLILNALEGEWSTRVKQVWDERLEGLVRDAEVQIRDAGESVRNDPQESDNIPDSFLFSDITFPSAPAMSFSAASHNSAFTSFLSTLKKRTSYRTPLLDQVLSSLESAAAAIKADMEGLPSALHDGYVSKVKTALDDLVKALEKVLESMGSVRGDGKGGVEAEMFVGRVALYLAKSSSFLVDLTGAEEVDSDGLGKALLAVHAKSTLRWKERAIQEALVLLAPLFEPYRGASEIKATWQGTQPSAPSHPIMVSLQSLVSSTKQLGIPPKVDLPVIEELVREYVGEAKKLEGWKSQTSSEASTQAAVDSGFLVFLEGKEVEKDELVKGFLSKVPSSIPNFEEELPKIIDQSLRRTQLLIYPLTTHLTPSKTTPVQTLGHGHGLDSRNAALLRFGAPVAGKGGAGTEFRSPVPVAKPGKRMGLLSIAA</sequence>
<evidence type="ECO:0000313" key="10">
    <source>
        <dbReference type="Proteomes" id="UP000322225"/>
    </source>
</evidence>
<evidence type="ECO:0000256" key="5">
    <source>
        <dbReference type="ARBA" id="ARBA00022927"/>
    </source>
</evidence>
<evidence type="ECO:0000256" key="2">
    <source>
        <dbReference type="ARBA" id="ARBA00006653"/>
    </source>
</evidence>
<dbReference type="OrthoDB" id="46189at2759"/>
<name>A0A5M6BU49_9TREE</name>
<dbReference type="PANTHER" id="PTHR31658:SF0">
    <property type="entry name" value="CONSERVED OLIGOMERIC GOLGI COMPLEX SUBUNIT 1"/>
    <property type="match status" value="1"/>
</dbReference>
<dbReference type="GeneID" id="43591406"/>
<dbReference type="EMBL" id="CP144052">
    <property type="protein sequence ID" value="WWD16437.1"/>
    <property type="molecule type" value="Genomic_DNA"/>
</dbReference>
<feature type="compositionally biased region" description="Basic and acidic residues" evidence="8">
    <location>
        <begin position="46"/>
        <end position="64"/>
    </location>
</feature>
<reference evidence="9" key="1">
    <citation type="submission" date="2017-08" db="EMBL/GenBank/DDBJ databases">
        <authorList>
            <person name="Cuomo C."/>
            <person name="Billmyre B."/>
            <person name="Heitman J."/>
        </authorList>
    </citation>
    <scope>NUCLEOTIDE SEQUENCE</scope>
    <source>
        <strain evidence="9">CBS 12478</strain>
    </source>
</reference>
<dbReference type="InterPro" id="IPR033370">
    <property type="entry name" value="COG1"/>
</dbReference>
<evidence type="ECO:0000256" key="1">
    <source>
        <dbReference type="ARBA" id="ARBA00004395"/>
    </source>
</evidence>
<keyword evidence="10" id="KW-1185">Reference proteome</keyword>
<dbReference type="KEGG" id="ksn:43591406"/>
<dbReference type="GO" id="GO:0015031">
    <property type="term" value="P:protein transport"/>
    <property type="evidence" value="ECO:0007669"/>
    <property type="project" value="UniProtKB-KW"/>
</dbReference>
<dbReference type="Proteomes" id="UP000322225">
    <property type="component" value="Chromosome 2"/>
</dbReference>
<feature type="region of interest" description="Disordered" evidence="8">
    <location>
        <begin position="1"/>
        <end position="115"/>
    </location>
</feature>
<evidence type="ECO:0000313" key="9">
    <source>
        <dbReference type="EMBL" id="WWD16437.1"/>
    </source>
</evidence>
<proteinExistence type="inferred from homology"/>
<feature type="region of interest" description="Disordered" evidence="8">
    <location>
        <begin position="343"/>
        <end position="372"/>
    </location>
</feature>
<dbReference type="Pfam" id="PF08700">
    <property type="entry name" value="VPS51_Exo84_N"/>
    <property type="match status" value="1"/>
</dbReference>
<feature type="compositionally biased region" description="Polar residues" evidence="8">
    <location>
        <begin position="1"/>
        <end position="31"/>
    </location>
</feature>
<gene>
    <name evidence="9" type="ORF">CI109_100863</name>
</gene>
<evidence type="ECO:0000256" key="7">
    <source>
        <dbReference type="ARBA" id="ARBA00023136"/>
    </source>
</evidence>
<keyword evidence="4" id="KW-0813">Transport</keyword>
<reference evidence="9" key="2">
    <citation type="submission" date="2024-01" db="EMBL/GenBank/DDBJ databases">
        <title>Comparative genomics of Cryptococcus and Kwoniella reveals pathogenesis evolution and contrasting modes of karyotype evolution via chromosome fusion or intercentromeric recombination.</title>
        <authorList>
            <person name="Coelho M.A."/>
            <person name="David-Palma M."/>
            <person name="Shea T."/>
            <person name="Bowers K."/>
            <person name="McGinley-Smith S."/>
            <person name="Mohammad A.W."/>
            <person name="Gnirke A."/>
            <person name="Yurkov A.M."/>
            <person name="Nowrousian M."/>
            <person name="Sun S."/>
            <person name="Cuomo C.A."/>
            <person name="Heitman J."/>
        </authorList>
    </citation>
    <scope>NUCLEOTIDE SEQUENCE</scope>
    <source>
        <strain evidence="9">CBS 12478</strain>
    </source>
</reference>
<organism evidence="9 10">
    <name type="scientific">Kwoniella shandongensis</name>
    <dbReference type="NCBI Taxonomy" id="1734106"/>
    <lineage>
        <taxon>Eukaryota</taxon>
        <taxon>Fungi</taxon>
        <taxon>Dikarya</taxon>
        <taxon>Basidiomycota</taxon>
        <taxon>Agaricomycotina</taxon>
        <taxon>Tremellomycetes</taxon>
        <taxon>Tremellales</taxon>
        <taxon>Cryptococcaceae</taxon>
        <taxon>Kwoniella</taxon>
    </lineage>
</organism>
<feature type="compositionally biased region" description="Polar residues" evidence="8">
    <location>
        <begin position="343"/>
        <end position="356"/>
    </location>
</feature>
<evidence type="ECO:0000256" key="8">
    <source>
        <dbReference type="SAM" id="MobiDB-lite"/>
    </source>
</evidence>
<evidence type="ECO:0000256" key="3">
    <source>
        <dbReference type="ARBA" id="ARBA00020978"/>
    </source>
</evidence>
<dbReference type="GO" id="GO:0000139">
    <property type="term" value="C:Golgi membrane"/>
    <property type="evidence" value="ECO:0007669"/>
    <property type="project" value="UniProtKB-SubCell"/>
</dbReference>
<dbReference type="RefSeq" id="XP_031858470.1">
    <property type="nucleotide sequence ID" value="XM_032007238.1"/>
</dbReference>
<evidence type="ECO:0000256" key="4">
    <source>
        <dbReference type="ARBA" id="ARBA00022448"/>
    </source>
</evidence>
<accession>A0A5M6BU49</accession>
<protein>
    <recommendedName>
        <fullName evidence="3">Conserved oligomeric Golgi complex subunit 1</fullName>
    </recommendedName>
</protein>
<dbReference type="GO" id="GO:0006891">
    <property type="term" value="P:intra-Golgi vesicle-mediated transport"/>
    <property type="evidence" value="ECO:0007669"/>
    <property type="project" value="InterPro"/>
</dbReference>
<dbReference type="GO" id="GO:0017119">
    <property type="term" value="C:Golgi transport complex"/>
    <property type="evidence" value="ECO:0007669"/>
    <property type="project" value="InterPro"/>
</dbReference>